<gene>
    <name evidence="1" type="ORF">CA85_14120</name>
</gene>
<organism evidence="1 2">
    <name type="scientific">Allorhodopirellula solitaria</name>
    <dbReference type="NCBI Taxonomy" id="2527987"/>
    <lineage>
        <taxon>Bacteria</taxon>
        <taxon>Pseudomonadati</taxon>
        <taxon>Planctomycetota</taxon>
        <taxon>Planctomycetia</taxon>
        <taxon>Pirellulales</taxon>
        <taxon>Pirellulaceae</taxon>
        <taxon>Allorhodopirellula</taxon>
    </lineage>
</organism>
<evidence type="ECO:0000313" key="1">
    <source>
        <dbReference type="EMBL" id="TWT72951.1"/>
    </source>
</evidence>
<dbReference type="EMBL" id="SJPK01000003">
    <property type="protein sequence ID" value="TWT72951.1"/>
    <property type="molecule type" value="Genomic_DNA"/>
</dbReference>
<accession>A0A5C5YEP7</accession>
<dbReference type="AlphaFoldDB" id="A0A5C5YEP7"/>
<evidence type="ECO:0000313" key="2">
    <source>
        <dbReference type="Proteomes" id="UP000318053"/>
    </source>
</evidence>
<sequence>MIGRQGIHVSVEQCEQILNGEFDLRLPVDRIRAAHNSGYADELFKVLGARTVESFDYSDYEGATHVHDFNTPVPRAFHGQYSFLIDGGTLEHVFHFPIALKSCMKMLKIGGTYFGATPANNEMGHGFYQLSPELYFRAFSPANGFQTDAIYLYEGRESRRWFRVADPEVIRRRAEKVNCKSTYLLVRGTKTSDADVFATSPLQPDYVSQWESRSDHSVAGDELNVLPEQKSFLRRIASHLPYGMKRRITMSRVAVERWVRDGRMHLGVNADHEVFQPFDPRDD</sequence>
<name>A0A5C5YEP7_9BACT</name>
<proteinExistence type="predicted"/>
<comment type="caution">
    <text evidence="1">The sequence shown here is derived from an EMBL/GenBank/DDBJ whole genome shotgun (WGS) entry which is preliminary data.</text>
</comment>
<dbReference type="OrthoDB" id="271154at2"/>
<dbReference type="Proteomes" id="UP000318053">
    <property type="component" value="Unassembled WGS sequence"/>
</dbReference>
<dbReference type="InterPro" id="IPR029063">
    <property type="entry name" value="SAM-dependent_MTases_sf"/>
</dbReference>
<protein>
    <recommendedName>
        <fullName evidence="3">Methyltransferase type 11 domain-containing protein</fullName>
    </recommendedName>
</protein>
<reference evidence="1 2" key="1">
    <citation type="submission" date="2019-02" db="EMBL/GenBank/DDBJ databases">
        <title>Deep-cultivation of Planctomycetes and their phenomic and genomic characterization uncovers novel biology.</title>
        <authorList>
            <person name="Wiegand S."/>
            <person name="Jogler M."/>
            <person name="Boedeker C."/>
            <person name="Pinto D."/>
            <person name="Vollmers J."/>
            <person name="Rivas-Marin E."/>
            <person name="Kohn T."/>
            <person name="Peeters S.H."/>
            <person name="Heuer A."/>
            <person name="Rast P."/>
            <person name="Oberbeckmann S."/>
            <person name="Bunk B."/>
            <person name="Jeske O."/>
            <person name="Meyerdierks A."/>
            <person name="Storesund J.E."/>
            <person name="Kallscheuer N."/>
            <person name="Luecker S."/>
            <person name="Lage O.M."/>
            <person name="Pohl T."/>
            <person name="Merkel B.J."/>
            <person name="Hornburger P."/>
            <person name="Mueller R.-W."/>
            <person name="Bruemmer F."/>
            <person name="Labrenz M."/>
            <person name="Spormann A.M."/>
            <person name="Op Den Camp H."/>
            <person name="Overmann J."/>
            <person name="Amann R."/>
            <person name="Jetten M.S.M."/>
            <person name="Mascher T."/>
            <person name="Medema M.H."/>
            <person name="Devos D.P."/>
            <person name="Kaster A.-K."/>
            <person name="Ovreas L."/>
            <person name="Rohde M."/>
            <person name="Galperin M.Y."/>
            <person name="Jogler C."/>
        </authorList>
    </citation>
    <scope>NUCLEOTIDE SEQUENCE [LARGE SCALE GENOMIC DNA]</scope>
    <source>
        <strain evidence="1 2">CA85</strain>
    </source>
</reference>
<dbReference type="SUPFAM" id="SSF53335">
    <property type="entry name" value="S-adenosyl-L-methionine-dependent methyltransferases"/>
    <property type="match status" value="1"/>
</dbReference>
<evidence type="ECO:0008006" key="3">
    <source>
        <dbReference type="Google" id="ProtNLM"/>
    </source>
</evidence>
<keyword evidence="2" id="KW-1185">Reference proteome</keyword>